<proteinExistence type="predicted"/>
<sequence length="53" mass="5883">MKKILSLFTFLLFISQAYSLAGFGVYGDFDLIKYPSGSDSDSDQNAIIHKGFD</sequence>
<reference evidence="1" key="1">
    <citation type="submission" date="2018-05" db="EMBL/GenBank/DDBJ databases">
        <authorList>
            <person name="Lanie J.A."/>
            <person name="Ng W.-L."/>
            <person name="Kazmierczak K.M."/>
            <person name="Andrzejewski T.M."/>
            <person name="Davidsen T.M."/>
            <person name="Wayne K.J."/>
            <person name="Tettelin H."/>
            <person name="Glass J.I."/>
            <person name="Rusch D."/>
            <person name="Podicherti R."/>
            <person name="Tsui H.-C.T."/>
            <person name="Winkler M.E."/>
        </authorList>
    </citation>
    <scope>NUCLEOTIDE SEQUENCE</scope>
</reference>
<protein>
    <submittedName>
        <fullName evidence="1">Uncharacterized protein</fullName>
    </submittedName>
</protein>
<dbReference type="EMBL" id="UINC01226272">
    <property type="protein sequence ID" value="SVE56686.1"/>
    <property type="molecule type" value="Genomic_DNA"/>
</dbReference>
<feature type="non-terminal residue" evidence="1">
    <location>
        <position position="53"/>
    </location>
</feature>
<name>A0A383EIK9_9ZZZZ</name>
<gene>
    <name evidence="1" type="ORF">METZ01_LOCUS509540</name>
</gene>
<dbReference type="AlphaFoldDB" id="A0A383EIK9"/>
<organism evidence="1">
    <name type="scientific">marine metagenome</name>
    <dbReference type="NCBI Taxonomy" id="408172"/>
    <lineage>
        <taxon>unclassified sequences</taxon>
        <taxon>metagenomes</taxon>
        <taxon>ecological metagenomes</taxon>
    </lineage>
</organism>
<evidence type="ECO:0000313" key="1">
    <source>
        <dbReference type="EMBL" id="SVE56686.1"/>
    </source>
</evidence>
<accession>A0A383EIK9</accession>